<name>A0AAW2YX16_9EUKA</name>
<proteinExistence type="predicted"/>
<gene>
    <name evidence="3" type="ORF">AKO1_012636</name>
</gene>
<evidence type="ECO:0000256" key="2">
    <source>
        <dbReference type="ARBA" id="ARBA00023134"/>
    </source>
</evidence>
<dbReference type="PROSITE" id="PS51419">
    <property type="entry name" value="RAB"/>
    <property type="match status" value="1"/>
</dbReference>
<dbReference type="Gene3D" id="3.40.50.300">
    <property type="entry name" value="P-loop containing nucleotide triphosphate hydrolases"/>
    <property type="match status" value="1"/>
</dbReference>
<protein>
    <submittedName>
        <fullName evidence="3">Rho-related protein Rac</fullName>
    </submittedName>
</protein>
<organism evidence="3 4">
    <name type="scientific">Acrasis kona</name>
    <dbReference type="NCBI Taxonomy" id="1008807"/>
    <lineage>
        <taxon>Eukaryota</taxon>
        <taxon>Discoba</taxon>
        <taxon>Heterolobosea</taxon>
        <taxon>Tetramitia</taxon>
        <taxon>Eutetramitia</taxon>
        <taxon>Acrasidae</taxon>
        <taxon>Acrasis</taxon>
    </lineage>
</organism>
<dbReference type="Pfam" id="PF00071">
    <property type="entry name" value="Ras"/>
    <property type="match status" value="1"/>
</dbReference>
<dbReference type="GO" id="GO:0007264">
    <property type="term" value="P:small GTPase-mediated signal transduction"/>
    <property type="evidence" value="ECO:0007669"/>
    <property type="project" value="InterPro"/>
</dbReference>
<dbReference type="EMBL" id="JAOPGA020000734">
    <property type="protein sequence ID" value="KAL0481184.1"/>
    <property type="molecule type" value="Genomic_DNA"/>
</dbReference>
<accession>A0AAW2YX16</accession>
<keyword evidence="4" id="KW-1185">Reference proteome</keyword>
<dbReference type="GO" id="GO:0005525">
    <property type="term" value="F:GTP binding"/>
    <property type="evidence" value="ECO:0007669"/>
    <property type="project" value="UniProtKB-KW"/>
</dbReference>
<comment type="caution">
    <text evidence="3">The sequence shown here is derived from an EMBL/GenBank/DDBJ whole genome shotgun (WGS) entry which is preliminary data.</text>
</comment>
<dbReference type="SMART" id="SM00175">
    <property type="entry name" value="RAB"/>
    <property type="match status" value="1"/>
</dbReference>
<dbReference type="NCBIfam" id="TIGR00231">
    <property type="entry name" value="small_GTP"/>
    <property type="match status" value="1"/>
</dbReference>
<keyword evidence="2" id="KW-0342">GTP-binding</keyword>
<evidence type="ECO:0000256" key="1">
    <source>
        <dbReference type="ARBA" id="ARBA00022741"/>
    </source>
</evidence>
<dbReference type="PROSITE" id="PS51421">
    <property type="entry name" value="RAS"/>
    <property type="match status" value="1"/>
</dbReference>
<dbReference type="PANTHER" id="PTHR24072">
    <property type="entry name" value="RHO FAMILY GTPASE"/>
    <property type="match status" value="1"/>
</dbReference>
<dbReference type="PRINTS" id="PR00449">
    <property type="entry name" value="RASTRNSFRMNG"/>
</dbReference>
<keyword evidence="1" id="KW-0547">Nucleotide-binding</keyword>
<dbReference type="InterPro" id="IPR001806">
    <property type="entry name" value="Small_GTPase"/>
</dbReference>
<dbReference type="PROSITE" id="PS51420">
    <property type="entry name" value="RHO"/>
    <property type="match status" value="1"/>
</dbReference>
<dbReference type="AlphaFoldDB" id="A0AAW2YX16"/>
<reference evidence="3 4" key="1">
    <citation type="submission" date="2024-03" db="EMBL/GenBank/DDBJ databases">
        <title>The Acrasis kona genome and developmental transcriptomes reveal deep origins of eukaryotic multicellular pathways.</title>
        <authorList>
            <person name="Sheikh S."/>
            <person name="Fu C.-J."/>
            <person name="Brown M.W."/>
            <person name="Baldauf S.L."/>
        </authorList>
    </citation>
    <scope>NUCLEOTIDE SEQUENCE [LARGE SCALE GENOMIC DNA]</scope>
    <source>
        <strain evidence="3 4">ATCC MYA-3509</strain>
    </source>
</reference>
<dbReference type="SUPFAM" id="SSF52540">
    <property type="entry name" value="P-loop containing nucleoside triphosphate hydrolases"/>
    <property type="match status" value="1"/>
</dbReference>
<dbReference type="SMART" id="SM00173">
    <property type="entry name" value="RAS"/>
    <property type="match status" value="1"/>
</dbReference>
<dbReference type="CDD" id="cd00157">
    <property type="entry name" value="Rho"/>
    <property type="match status" value="1"/>
</dbReference>
<dbReference type="GO" id="GO:0003924">
    <property type="term" value="F:GTPase activity"/>
    <property type="evidence" value="ECO:0007669"/>
    <property type="project" value="InterPro"/>
</dbReference>
<dbReference type="SMART" id="SM00174">
    <property type="entry name" value="RHO"/>
    <property type="match status" value="1"/>
</dbReference>
<dbReference type="FunFam" id="3.40.50.300:FF:000118">
    <property type="entry name" value="Rho-related GTP-binding protein RhoG"/>
    <property type="match status" value="1"/>
</dbReference>
<evidence type="ECO:0000313" key="3">
    <source>
        <dbReference type="EMBL" id="KAL0481184.1"/>
    </source>
</evidence>
<dbReference type="InterPro" id="IPR027417">
    <property type="entry name" value="P-loop_NTPase"/>
</dbReference>
<dbReference type="InterPro" id="IPR003578">
    <property type="entry name" value="Small_GTPase_Rho"/>
</dbReference>
<evidence type="ECO:0000313" key="4">
    <source>
        <dbReference type="Proteomes" id="UP001431209"/>
    </source>
</evidence>
<dbReference type="InterPro" id="IPR005225">
    <property type="entry name" value="Small_GTP-bd"/>
</dbReference>
<sequence length="205" mass="22812">MTTRDVKLVVVGDGAVGKTCLLWVYARDTFPETYVPTVFDNTNCNTVVDGRTVNLGLWDTAGQEEYDRSVTLSLRPLSYPGSNIFLMCFSVVSSTSYQNIKKKWHPEVTHHMSNTPIILGSNAIVGTKIDLRDDANYVASLKNTGETTVSHQQGEQLKQQIKAIKYIESSAKKKFQIKLLFDEAVRTVLFPRKTSGKLSSACTLL</sequence>
<dbReference type="Proteomes" id="UP001431209">
    <property type="component" value="Unassembled WGS sequence"/>
</dbReference>